<sequence>MQIIFYFLTQTAIARFTGYIPSTSQQNHVLSKAQVYKKIGYEVQVGSAGTVKLQALDSVVSVWADTLVPSIRFPQELLPPSVFQSHHQMCRNGRKQECFRVENINFYFHAAERISDFFKCSLPHVCLLKNNGPFNASTEIYTRSQVPIHKLKVAISSFLNITLPEKMHLPNIVYNVTGPSLYVMWLKPIFWIFDGSYHQTKDNISTIVYFKAKIPLVSNKHLNGVVGITDLCKQDPQPHPTNPFSKKYKGFMATRHFFCPTNSLYLH</sequence>
<name>A0ACC2T6A3_9FUNG</name>
<dbReference type="Proteomes" id="UP001165960">
    <property type="component" value="Unassembled WGS sequence"/>
</dbReference>
<dbReference type="EMBL" id="QTSX02003592">
    <property type="protein sequence ID" value="KAJ9070102.1"/>
    <property type="molecule type" value="Genomic_DNA"/>
</dbReference>
<accession>A0ACC2T6A3</accession>
<keyword evidence="2" id="KW-1185">Reference proteome</keyword>
<evidence type="ECO:0000313" key="2">
    <source>
        <dbReference type="Proteomes" id="UP001165960"/>
    </source>
</evidence>
<organism evidence="1 2">
    <name type="scientific">Entomophthora muscae</name>
    <dbReference type="NCBI Taxonomy" id="34485"/>
    <lineage>
        <taxon>Eukaryota</taxon>
        <taxon>Fungi</taxon>
        <taxon>Fungi incertae sedis</taxon>
        <taxon>Zoopagomycota</taxon>
        <taxon>Entomophthoromycotina</taxon>
        <taxon>Entomophthoromycetes</taxon>
        <taxon>Entomophthorales</taxon>
        <taxon>Entomophthoraceae</taxon>
        <taxon>Entomophthora</taxon>
    </lineage>
</organism>
<evidence type="ECO:0000313" key="1">
    <source>
        <dbReference type="EMBL" id="KAJ9070102.1"/>
    </source>
</evidence>
<gene>
    <name evidence="1" type="ORF">DSO57_1011933</name>
</gene>
<protein>
    <submittedName>
        <fullName evidence="1">Uncharacterized protein</fullName>
    </submittedName>
</protein>
<proteinExistence type="predicted"/>
<reference evidence="1" key="1">
    <citation type="submission" date="2022-04" db="EMBL/GenBank/DDBJ databases">
        <title>Genome of the entomopathogenic fungus Entomophthora muscae.</title>
        <authorList>
            <person name="Elya C."/>
            <person name="Lovett B.R."/>
            <person name="Lee E."/>
            <person name="Macias A.M."/>
            <person name="Hajek A.E."/>
            <person name="De Bivort B.L."/>
            <person name="Kasson M.T."/>
            <person name="De Fine Licht H.H."/>
            <person name="Stajich J.E."/>
        </authorList>
    </citation>
    <scope>NUCLEOTIDE SEQUENCE</scope>
    <source>
        <strain evidence="1">Berkeley</strain>
    </source>
</reference>
<comment type="caution">
    <text evidence="1">The sequence shown here is derived from an EMBL/GenBank/DDBJ whole genome shotgun (WGS) entry which is preliminary data.</text>
</comment>